<keyword evidence="10" id="KW-1185">Reference proteome</keyword>
<evidence type="ECO:0000256" key="7">
    <source>
        <dbReference type="SAM" id="Phobius"/>
    </source>
</evidence>
<accession>A0A9P5CAB3</accession>
<protein>
    <recommendedName>
        <fullName evidence="8">Rhodopsin domain-containing protein</fullName>
    </recommendedName>
</protein>
<dbReference type="Pfam" id="PF20684">
    <property type="entry name" value="Fung_rhodopsin"/>
    <property type="match status" value="1"/>
</dbReference>
<dbReference type="Proteomes" id="UP000801864">
    <property type="component" value="Unassembled WGS sequence"/>
</dbReference>
<name>A0A9P5CAB3_9HYPO</name>
<evidence type="ECO:0000256" key="4">
    <source>
        <dbReference type="ARBA" id="ARBA00023136"/>
    </source>
</evidence>
<organism evidence="9 10">
    <name type="scientific">Trichoderma lentiforme</name>
    <dbReference type="NCBI Taxonomy" id="1567552"/>
    <lineage>
        <taxon>Eukaryota</taxon>
        <taxon>Fungi</taxon>
        <taxon>Dikarya</taxon>
        <taxon>Ascomycota</taxon>
        <taxon>Pezizomycotina</taxon>
        <taxon>Sordariomycetes</taxon>
        <taxon>Hypocreomycetidae</taxon>
        <taxon>Hypocreales</taxon>
        <taxon>Hypocreaceae</taxon>
        <taxon>Trichoderma</taxon>
    </lineage>
</organism>
<evidence type="ECO:0000256" key="5">
    <source>
        <dbReference type="ARBA" id="ARBA00038359"/>
    </source>
</evidence>
<feature type="transmembrane region" description="Helical" evidence="7">
    <location>
        <begin position="154"/>
        <end position="179"/>
    </location>
</feature>
<comment type="similarity">
    <text evidence="5">Belongs to the SAT4 family.</text>
</comment>
<dbReference type="AlphaFoldDB" id="A0A9P5CAB3"/>
<feature type="transmembrane region" description="Helical" evidence="7">
    <location>
        <begin position="39"/>
        <end position="60"/>
    </location>
</feature>
<evidence type="ECO:0000256" key="3">
    <source>
        <dbReference type="ARBA" id="ARBA00022989"/>
    </source>
</evidence>
<feature type="transmembrane region" description="Helical" evidence="7">
    <location>
        <begin position="235"/>
        <end position="259"/>
    </location>
</feature>
<keyword evidence="4 7" id="KW-0472">Membrane</keyword>
<evidence type="ECO:0000313" key="10">
    <source>
        <dbReference type="Proteomes" id="UP000801864"/>
    </source>
</evidence>
<comment type="subcellular location">
    <subcellularLocation>
        <location evidence="1">Membrane</location>
        <topology evidence="1">Multi-pass membrane protein</topology>
    </subcellularLocation>
</comment>
<evidence type="ECO:0000259" key="8">
    <source>
        <dbReference type="Pfam" id="PF20684"/>
    </source>
</evidence>
<dbReference type="InterPro" id="IPR049326">
    <property type="entry name" value="Rhodopsin_dom_fungi"/>
</dbReference>
<evidence type="ECO:0000256" key="1">
    <source>
        <dbReference type="ARBA" id="ARBA00004141"/>
    </source>
</evidence>
<dbReference type="EMBL" id="QLNT01000020">
    <property type="protein sequence ID" value="KAF3062906.1"/>
    <property type="molecule type" value="Genomic_DNA"/>
</dbReference>
<dbReference type="PANTHER" id="PTHR33048:SF57">
    <property type="entry name" value="INTEGRAL MEMBRANE PROTEIN-RELATED"/>
    <property type="match status" value="1"/>
</dbReference>
<feature type="region of interest" description="Disordered" evidence="6">
    <location>
        <begin position="313"/>
        <end position="336"/>
    </location>
</feature>
<reference evidence="9 10" key="1">
    <citation type="submission" date="2018-06" db="EMBL/GenBank/DDBJ databases">
        <title>Genome analysis of cellulolytic fungus Trichoderma lentiforme CFAM-422.</title>
        <authorList>
            <person name="Steindorff A.S."/>
            <person name="Formighieri E.F."/>
            <person name="Midorikawa G.E.O."/>
            <person name="Tamietti M.S."/>
            <person name="Ramos E.Z."/>
            <person name="Silva A.S."/>
            <person name="Bon E.P.S."/>
            <person name="Mendes T.D."/>
            <person name="Damaso M.C.T."/>
            <person name="Favaro L.C.L."/>
        </authorList>
    </citation>
    <scope>NUCLEOTIDE SEQUENCE [LARGE SCALE GENOMIC DNA]</scope>
    <source>
        <strain evidence="9 10">CFAM-422</strain>
    </source>
</reference>
<sequence>MLHEQTPWFRDERSGDVAAAAVAVPSHIVEAEFPPITSAGVGVLIVSVLMPLIATGWTGLRVWTRRLRGISPFLLEDILCYLGVSVLYDYGANRHAIVVVIGGGGYHLRELQPIQVKRFSQTTFAAQVLYALALGFTKNSLVCMLKRIFFTQNYAWIAYLVLSLNVAWMAQTILTGILICRPITMNWDPTARGHCGNQTYAFAAVSIVDIVTDLAILILPLRLVANLQMRKPYKVALMCVFGFGLITVVFTAIRLYFVFNLDFTDISFSSLPLTIIGVIQLCVANMVCSAPLLRPVLDRTVGRWLSLSIGNSSRETPRNGSAPVNRLISGDSSNTGLRKNLHNRSRLTSGRGKDFERITESEENLRWELDVMHADKGQSAYAASPDVNNNNIDKVNAVPAGRILKIQSTEISRE</sequence>
<keyword evidence="2 7" id="KW-0812">Transmembrane</keyword>
<keyword evidence="3 7" id="KW-1133">Transmembrane helix</keyword>
<evidence type="ECO:0000313" key="9">
    <source>
        <dbReference type="EMBL" id="KAF3062906.1"/>
    </source>
</evidence>
<dbReference type="PANTHER" id="PTHR33048">
    <property type="entry name" value="PTH11-LIKE INTEGRAL MEMBRANE PROTEIN (AFU_ORTHOLOGUE AFUA_5G11245)"/>
    <property type="match status" value="1"/>
</dbReference>
<feature type="transmembrane region" description="Helical" evidence="7">
    <location>
        <begin position="271"/>
        <end position="293"/>
    </location>
</feature>
<feature type="domain" description="Rhodopsin" evidence="8">
    <location>
        <begin position="60"/>
        <end position="298"/>
    </location>
</feature>
<evidence type="ECO:0000256" key="2">
    <source>
        <dbReference type="ARBA" id="ARBA00022692"/>
    </source>
</evidence>
<feature type="transmembrane region" description="Helical" evidence="7">
    <location>
        <begin position="199"/>
        <end position="223"/>
    </location>
</feature>
<evidence type="ECO:0000256" key="6">
    <source>
        <dbReference type="SAM" id="MobiDB-lite"/>
    </source>
</evidence>
<comment type="caution">
    <text evidence="9">The sequence shown here is derived from an EMBL/GenBank/DDBJ whole genome shotgun (WGS) entry which is preliminary data.</text>
</comment>
<gene>
    <name evidence="9" type="ORF">CFAM422_010292</name>
</gene>
<proteinExistence type="inferred from homology"/>
<dbReference type="GO" id="GO:0016020">
    <property type="term" value="C:membrane"/>
    <property type="evidence" value="ECO:0007669"/>
    <property type="project" value="UniProtKB-SubCell"/>
</dbReference>
<dbReference type="InterPro" id="IPR052337">
    <property type="entry name" value="SAT4-like"/>
</dbReference>